<gene>
    <name evidence="1" type="ORF">GZA08_14845</name>
</gene>
<dbReference type="SUPFAM" id="SSF56784">
    <property type="entry name" value="HAD-like"/>
    <property type="match status" value="1"/>
</dbReference>
<comment type="caution">
    <text evidence="1">The sequence shown here is derived from an EMBL/GenBank/DDBJ whole genome shotgun (WGS) entry which is preliminary data.</text>
</comment>
<dbReference type="GO" id="GO:0006281">
    <property type="term" value="P:DNA repair"/>
    <property type="evidence" value="ECO:0007669"/>
    <property type="project" value="TreeGrafter"/>
</dbReference>
<dbReference type="AlphaFoldDB" id="A0A6B2JWG0"/>
<dbReference type="InterPro" id="IPR023198">
    <property type="entry name" value="PGP-like_dom2"/>
</dbReference>
<dbReference type="EMBL" id="JAAGAB010000003">
    <property type="protein sequence ID" value="NDV02245.1"/>
    <property type="molecule type" value="Genomic_DNA"/>
</dbReference>
<protein>
    <submittedName>
        <fullName evidence="1">HAD-IA family hydrolase</fullName>
    </submittedName>
</protein>
<dbReference type="RefSeq" id="WP_163894996.1">
    <property type="nucleotide sequence ID" value="NZ_JAAFYS010000003.1"/>
</dbReference>
<name>A0A6B2JWG0_9RHOB</name>
<organism evidence="1 2">
    <name type="scientific">Pseudoroseicyclus tamaricis</name>
    <dbReference type="NCBI Taxonomy" id="2705421"/>
    <lineage>
        <taxon>Bacteria</taxon>
        <taxon>Pseudomonadati</taxon>
        <taxon>Pseudomonadota</taxon>
        <taxon>Alphaproteobacteria</taxon>
        <taxon>Rhodobacterales</taxon>
        <taxon>Paracoccaceae</taxon>
        <taxon>Pseudoroseicyclus</taxon>
    </lineage>
</organism>
<dbReference type="InterPro" id="IPR023214">
    <property type="entry name" value="HAD_sf"/>
</dbReference>
<dbReference type="GO" id="GO:0005829">
    <property type="term" value="C:cytosol"/>
    <property type="evidence" value="ECO:0007669"/>
    <property type="project" value="TreeGrafter"/>
</dbReference>
<dbReference type="Gene3D" id="3.40.50.1000">
    <property type="entry name" value="HAD superfamily/HAD-like"/>
    <property type="match status" value="1"/>
</dbReference>
<dbReference type="Pfam" id="PF13419">
    <property type="entry name" value="HAD_2"/>
    <property type="match status" value="1"/>
</dbReference>
<dbReference type="GO" id="GO:0008967">
    <property type="term" value="F:phosphoglycolate phosphatase activity"/>
    <property type="evidence" value="ECO:0007669"/>
    <property type="project" value="TreeGrafter"/>
</dbReference>
<reference evidence="1 2" key="1">
    <citation type="submission" date="2020-02" db="EMBL/GenBank/DDBJ databases">
        <title>Pseudoroseicyclus tamarix, sp. nov., isolated from offshore sediment of a Tamarix chinensis forest.</title>
        <authorList>
            <person name="Gai Y."/>
        </authorList>
    </citation>
    <scope>NUCLEOTIDE SEQUENCE [LARGE SCALE GENOMIC DNA]</scope>
    <source>
        <strain evidence="1 2">CLL3-39</strain>
    </source>
</reference>
<dbReference type="InterPro" id="IPR036412">
    <property type="entry name" value="HAD-like_sf"/>
</dbReference>
<proteinExistence type="predicted"/>
<dbReference type="NCBIfam" id="TIGR01549">
    <property type="entry name" value="HAD-SF-IA-v1"/>
    <property type="match status" value="1"/>
</dbReference>
<dbReference type="PANTHER" id="PTHR43434">
    <property type="entry name" value="PHOSPHOGLYCOLATE PHOSPHATASE"/>
    <property type="match status" value="1"/>
</dbReference>
<dbReference type="Proteomes" id="UP000474757">
    <property type="component" value="Unassembled WGS sequence"/>
</dbReference>
<dbReference type="SFLD" id="SFLDG01135">
    <property type="entry name" value="C1.5.6:_HAD__Beta-PGM__Phospha"/>
    <property type="match status" value="1"/>
</dbReference>
<keyword evidence="1" id="KW-0378">Hydrolase</keyword>
<accession>A0A6B2JWG0</accession>
<evidence type="ECO:0000313" key="2">
    <source>
        <dbReference type="Proteomes" id="UP000474757"/>
    </source>
</evidence>
<evidence type="ECO:0000313" key="1">
    <source>
        <dbReference type="EMBL" id="NDV02245.1"/>
    </source>
</evidence>
<dbReference type="PANTHER" id="PTHR43434:SF24">
    <property type="entry name" value="HYDROLASE-RELATED"/>
    <property type="match status" value="1"/>
</dbReference>
<keyword evidence="2" id="KW-1185">Reference proteome</keyword>
<dbReference type="SFLD" id="SFLDS00003">
    <property type="entry name" value="Haloacid_Dehalogenase"/>
    <property type="match status" value="1"/>
</dbReference>
<dbReference type="SFLD" id="SFLDG01129">
    <property type="entry name" value="C1.5:_HAD__Beta-PGM__Phosphata"/>
    <property type="match status" value="1"/>
</dbReference>
<dbReference type="InterPro" id="IPR006439">
    <property type="entry name" value="HAD-SF_hydro_IA"/>
</dbReference>
<dbReference type="Gene3D" id="1.10.150.240">
    <property type="entry name" value="Putative phosphatase, domain 2"/>
    <property type="match status" value="1"/>
</dbReference>
<sequence>MRLVIFDVDGTLVDSQSQIHAAMMRAFSSVGLEAPALPQVRAIVGLSLEVAMARLAPDHPAETHARLAQGYRTAYYEARVAGGAASGAPLFPGAREALLALNAQPETLLAVATGKARRGLDAVIEAHDLHGLFVSRQTADTNPSKPHPAMVEACLSETGIDAAAAVMVGDTSFDMDMARAAGAAALGVTWGYHAPESLGADRLVESFAALPAAIDALLGVPA</sequence>
<dbReference type="InterPro" id="IPR041492">
    <property type="entry name" value="HAD_2"/>
</dbReference>
<dbReference type="InterPro" id="IPR050155">
    <property type="entry name" value="HAD-like_hydrolase_sf"/>
</dbReference>